<feature type="region of interest" description="Disordered" evidence="4">
    <location>
        <begin position="1"/>
        <end position="137"/>
    </location>
</feature>
<keyword evidence="7" id="KW-1185">Reference proteome</keyword>
<dbReference type="Proteomes" id="UP001345013">
    <property type="component" value="Unassembled WGS sequence"/>
</dbReference>
<dbReference type="Gene3D" id="1.25.40.180">
    <property type="match status" value="1"/>
</dbReference>
<dbReference type="Pfam" id="PF02847">
    <property type="entry name" value="MA3"/>
    <property type="match status" value="1"/>
</dbReference>
<accession>A0ABR0K508</accession>
<dbReference type="SMART" id="SM00543">
    <property type="entry name" value="MIF4G"/>
    <property type="match status" value="1"/>
</dbReference>
<feature type="compositionally biased region" description="Low complexity" evidence="4">
    <location>
        <begin position="103"/>
        <end position="117"/>
    </location>
</feature>
<protein>
    <submittedName>
        <fullName evidence="6">Suppressor of glycerol defect</fullName>
    </submittedName>
</protein>
<evidence type="ECO:0000259" key="5">
    <source>
        <dbReference type="PROSITE" id="PS51366"/>
    </source>
</evidence>
<dbReference type="InterPro" id="IPR003890">
    <property type="entry name" value="MIF4G-like_typ-3"/>
</dbReference>
<dbReference type="Pfam" id="PF02854">
    <property type="entry name" value="MIF4G"/>
    <property type="match status" value="1"/>
</dbReference>
<evidence type="ECO:0000256" key="2">
    <source>
        <dbReference type="ARBA" id="ARBA00006856"/>
    </source>
</evidence>
<reference evidence="6 7" key="1">
    <citation type="submission" date="2023-08" db="EMBL/GenBank/DDBJ databases">
        <title>Black Yeasts Isolated from many extreme environments.</title>
        <authorList>
            <person name="Coleine C."/>
            <person name="Stajich J.E."/>
            <person name="Selbmann L."/>
        </authorList>
    </citation>
    <scope>NUCLEOTIDE SEQUENCE [LARGE SCALE GENOMIC DNA]</scope>
    <source>
        <strain evidence="6 7">CCFEE 5885</strain>
    </source>
</reference>
<dbReference type="InterPro" id="IPR003891">
    <property type="entry name" value="Initiation_fac_eIF4g_MI"/>
</dbReference>
<feature type="compositionally biased region" description="Acidic residues" evidence="4">
    <location>
        <begin position="81"/>
        <end position="96"/>
    </location>
</feature>
<dbReference type="PANTHER" id="PTHR18034:SF4">
    <property type="entry name" value="NUCLEOLAR MIF4G DOMAIN-CONTAINING PROTEIN 1"/>
    <property type="match status" value="1"/>
</dbReference>
<feature type="compositionally biased region" description="Polar residues" evidence="4">
    <location>
        <begin position="1"/>
        <end position="10"/>
    </location>
</feature>
<comment type="similarity">
    <text evidence="2">Belongs to the CWC22 family.</text>
</comment>
<organism evidence="6 7">
    <name type="scientific">Lithohypha guttulata</name>
    <dbReference type="NCBI Taxonomy" id="1690604"/>
    <lineage>
        <taxon>Eukaryota</taxon>
        <taxon>Fungi</taxon>
        <taxon>Dikarya</taxon>
        <taxon>Ascomycota</taxon>
        <taxon>Pezizomycotina</taxon>
        <taxon>Eurotiomycetes</taxon>
        <taxon>Chaetothyriomycetidae</taxon>
        <taxon>Chaetothyriales</taxon>
        <taxon>Trichomeriaceae</taxon>
        <taxon>Lithohypha</taxon>
    </lineage>
</organism>
<feature type="compositionally biased region" description="Basic and acidic residues" evidence="4">
    <location>
        <begin position="197"/>
        <end position="217"/>
    </location>
</feature>
<gene>
    <name evidence="6" type="primary">SGD1</name>
    <name evidence="6" type="ORF">LTR24_006790</name>
</gene>
<proteinExistence type="inferred from homology"/>
<comment type="caution">
    <text evidence="6">The sequence shown here is derived from an EMBL/GenBank/DDBJ whole genome shotgun (WGS) entry which is preliminary data.</text>
</comment>
<evidence type="ECO:0000256" key="3">
    <source>
        <dbReference type="ARBA" id="ARBA00023242"/>
    </source>
</evidence>
<evidence type="ECO:0000256" key="1">
    <source>
        <dbReference type="ARBA" id="ARBA00004604"/>
    </source>
</evidence>
<dbReference type="EMBL" id="JAVRRG010000092">
    <property type="protein sequence ID" value="KAK5087349.1"/>
    <property type="molecule type" value="Genomic_DNA"/>
</dbReference>
<dbReference type="InterPro" id="IPR016024">
    <property type="entry name" value="ARM-type_fold"/>
</dbReference>
<keyword evidence="3" id="KW-0539">Nucleus</keyword>
<dbReference type="SUPFAM" id="SSF48371">
    <property type="entry name" value="ARM repeat"/>
    <property type="match status" value="1"/>
</dbReference>
<evidence type="ECO:0000313" key="6">
    <source>
        <dbReference type="EMBL" id="KAK5087349.1"/>
    </source>
</evidence>
<dbReference type="InterPro" id="IPR050781">
    <property type="entry name" value="CWC22_splicing_factor"/>
</dbReference>
<sequence>MSRANPQNRKGPQLPFALQQKLGLPQSNKKQRTQITDRKQRRQEARRGNRASPRQGRFTNVGRHSDLEEDASDSHEHLDAGDGEDFDGNFDKDLEEPAALKNTTPILSLSPSPAASLTDDESDSLSRGSRDYSPEIVLDASSRTFKSKQEEEDAEILALEKKLGMKAKQKGPVFDDGFDDMLHGLEDDLDSKKRKREGRDWLEQKRRRVQVSEKLSEPENILTGGTGSEDEDEDLKEGSFQGFDADEAASEESGANQASYASVAHVEPVRKRAVRENPYIAPVPANGTSTTKYIPPSLRKPPETDTAVIEKLRRQAQGSLNKLSEANIISIVDEFDRLYSTNPRQDVSTVLIDLLLAAFSDPSALQNTYIILHAAFIAALYKIVGADFGAEIISRLVETFDRYYKDPAATGKESSNLVSLLANLFTLGVISSALVYDHIRLLLSDFGENSAELLLRIMRDCGPQLRSDHPTALKGIMQMMNDVSARLASDGKGINIRTRVMMDTITDLKNNKIRQATNAAGATGEHLTRMRKALGTLNSRQLRATEPLGVTRSDILNSDKKGKWWLVGASWKGHQRQDKLPPQSPALSRADKTTHGDPDQIDYQSLFAHYKLTSPVHRSIFMAITSAEDATDALARLSKLRLTRKQDLEVAPVILRGVRAEQTYNAYYGVLAKMLLREKKYKMSFSIALWKFFPLIGERQEEGSDDEGASLSTAEDAVQASEIANVARMYAYLVARRCLRLDVLKTLNVGFTKENATLFLEVLFIALLAQNKLDTQLRVVEVFSGVEARQAKSVAYFLRKYVKGSDLVAGKEEGKKVRKGCKMATAALAAMERSGLSDEDE</sequence>
<evidence type="ECO:0000256" key="4">
    <source>
        <dbReference type="SAM" id="MobiDB-lite"/>
    </source>
</evidence>
<comment type="subcellular location">
    <subcellularLocation>
        <location evidence="1">Nucleus</location>
        <location evidence="1">Nucleolus</location>
    </subcellularLocation>
</comment>
<dbReference type="PROSITE" id="PS51366">
    <property type="entry name" value="MI"/>
    <property type="match status" value="1"/>
</dbReference>
<name>A0ABR0K508_9EURO</name>
<feature type="domain" description="MI" evidence="5">
    <location>
        <begin position="615"/>
        <end position="749"/>
    </location>
</feature>
<evidence type="ECO:0000313" key="7">
    <source>
        <dbReference type="Proteomes" id="UP001345013"/>
    </source>
</evidence>
<feature type="compositionally biased region" description="Basic and acidic residues" evidence="4">
    <location>
        <begin position="35"/>
        <end position="47"/>
    </location>
</feature>
<feature type="region of interest" description="Disordered" evidence="4">
    <location>
        <begin position="575"/>
        <end position="597"/>
    </location>
</feature>
<feature type="region of interest" description="Disordered" evidence="4">
    <location>
        <begin position="280"/>
        <end position="302"/>
    </location>
</feature>
<feature type="region of interest" description="Disordered" evidence="4">
    <location>
        <begin position="168"/>
        <end position="236"/>
    </location>
</feature>
<dbReference type="PANTHER" id="PTHR18034">
    <property type="entry name" value="CELL CYCLE CONTROL PROTEIN CWF22-RELATED"/>
    <property type="match status" value="1"/>
</dbReference>